<keyword evidence="3" id="KW-1185">Reference proteome</keyword>
<dbReference type="Proteomes" id="UP000053660">
    <property type="component" value="Unassembled WGS sequence"/>
</dbReference>
<evidence type="ECO:0000313" key="2">
    <source>
        <dbReference type="EMBL" id="KHJ78430.1"/>
    </source>
</evidence>
<dbReference type="OrthoDB" id="10038475at2759"/>
<feature type="non-terminal residue" evidence="2">
    <location>
        <position position="1"/>
    </location>
</feature>
<name>A0A0B1S5B4_OESDE</name>
<dbReference type="AlphaFoldDB" id="A0A0B1S5B4"/>
<accession>A0A0B1S5B4</accession>
<sequence length="93" mass="10489">DDDEDIVEDNINDKENFPPKNPEESVASAAAEKGSNDAAEVQQTVPTEELHFGDIEDDDLQNSVDLNSLYGGMTLIFKRGRKWIYRYVSELLL</sequence>
<gene>
    <name evidence="2" type="ORF">OESDEN_21949</name>
</gene>
<feature type="region of interest" description="Disordered" evidence="1">
    <location>
        <begin position="1"/>
        <end position="42"/>
    </location>
</feature>
<evidence type="ECO:0000313" key="3">
    <source>
        <dbReference type="Proteomes" id="UP000053660"/>
    </source>
</evidence>
<feature type="compositionally biased region" description="Acidic residues" evidence="1">
    <location>
        <begin position="1"/>
        <end position="10"/>
    </location>
</feature>
<proteinExistence type="predicted"/>
<organism evidence="2 3">
    <name type="scientific">Oesophagostomum dentatum</name>
    <name type="common">Nodular worm</name>
    <dbReference type="NCBI Taxonomy" id="61180"/>
    <lineage>
        <taxon>Eukaryota</taxon>
        <taxon>Metazoa</taxon>
        <taxon>Ecdysozoa</taxon>
        <taxon>Nematoda</taxon>
        <taxon>Chromadorea</taxon>
        <taxon>Rhabditida</taxon>
        <taxon>Rhabditina</taxon>
        <taxon>Rhabditomorpha</taxon>
        <taxon>Strongyloidea</taxon>
        <taxon>Strongylidae</taxon>
        <taxon>Oesophagostomum</taxon>
    </lineage>
</organism>
<dbReference type="EMBL" id="KN609782">
    <property type="protein sequence ID" value="KHJ78430.1"/>
    <property type="molecule type" value="Genomic_DNA"/>
</dbReference>
<evidence type="ECO:0000256" key="1">
    <source>
        <dbReference type="SAM" id="MobiDB-lite"/>
    </source>
</evidence>
<feature type="compositionally biased region" description="Basic and acidic residues" evidence="1">
    <location>
        <begin position="11"/>
        <end position="23"/>
    </location>
</feature>
<protein>
    <submittedName>
        <fullName evidence="2">Uncharacterized protein</fullName>
    </submittedName>
</protein>
<reference evidence="2 3" key="1">
    <citation type="submission" date="2014-03" db="EMBL/GenBank/DDBJ databases">
        <title>Draft genome of the hookworm Oesophagostomum dentatum.</title>
        <authorList>
            <person name="Mitreva M."/>
        </authorList>
    </citation>
    <scope>NUCLEOTIDE SEQUENCE [LARGE SCALE GENOMIC DNA]</scope>
    <source>
        <strain evidence="2 3">OD-Hann</strain>
    </source>
</reference>